<keyword evidence="1" id="KW-0732">Signal</keyword>
<proteinExistence type="predicted"/>
<dbReference type="PaxDb" id="5507-FOXG_14786P0"/>
<name>F9FP51_FUSOF</name>
<dbReference type="AlphaFoldDB" id="F9FP51"/>
<dbReference type="GO" id="GO:0042597">
    <property type="term" value="C:periplasmic space"/>
    <property type="evidence" value="ECO:0007669"/>
    <property type="project" value="InterPro"/>
</dbReference>
<evidence type="ECO:0000256" key="2">
    <source>
        <dbReference type="ARBA" id="ARBA00023239"/>
    </source>
</evidence>
<dbReference type="EMBL" id="AFQF01002467">
    <property type="protein sequence ID" value="EGU81286.1"/>
    <property type="molecule type" value="Genomic_DNA"/>
</dbReference>
<dbReference type="OrthoDB" id="5302720at2759"/>
<evidence type="ECO:0000313" key="4">
    <source>
        <dbReference type="EMBL" id="EGU81286.1"/>
    </source>
</evidence>
<dbReference type="Gene3D" id="1.50.10.100">
    <property type="entry name" value="Chondroitin AC/alginate lyase"/>
    <property type="match status" value="1"/>
</dbReference>
<gene>
    <name evidence="4" type="ORF">FOXB_08181</name>
</gene>
<dbReference type="GO" id="GO:0016829">
    <property type="term" value="F:lyase activity"/>
    <property type="evidence" value="ECO:0007669"/>
    <property type="project" value="UniProtKB-KW"/>
</dbReference>
<evidence type="ECO:0000256" key="1">
    <source>
        <dbReference type="ARBA" id="ARBA00022729"/>
    </source>
</evidence>
<comment type="caution">
    <text evidence="4">The sequence shown here is derived from an EMBL/GenBank/DDBJ whole genome shotgun (WGS) entry which is preliminary data.</text>
</comment>
<sequence length="631" mass="70917">MKYLLYVPGLVLGANAVSYHGHHPHSHLDTRAPKLFAHPGLLHTAQDFERIKEKVDSSEPPWSTGWDKLKARVNQDYQPNPSDILVRGSTPERPQNYVNMYRDMAAAYALAIHWKVTGEEASAEAAARVLDGWSAVLTDIWGNSDKFLAAGFYGYQFANIAEILRDYSNWKGLDATIDMLLRVFYSKNHSFLTAHNGAHIDNYWANWDLANIASMMSIGALADNRTIWDEAVNYFKSGDGNGAIEKAIWYLHTEQGTGKKLGQNQEAGRDQGHATLDFAMLGVIAQQGYNQEDDLFAYLDDRILIGMEYVCKYNVGQDVSFETYSNAVHGTQTAISNHSRGTIRPMAELFVAHYGSIKARDVKWTKVYRDLVLQESGGAEGGGGDYGTTSGGYDQLGFGTLLYRLEKDIVIIVETRGYAVLDTNDYACIHLYTLLGSTSNAAHMVTAEAKLNGKKAKLWGFNEPVEKKSWKDDYSAMDKATAEYAFQQFQLVFGYLTKPAIEGKLLDAHQDVIEFLDAFEKLYEMQYPTTKNLNLSDTWRNFMTELLRGVQDFTEEWMKLRTGDMVNNWKAEATRRETALKNVANTQAAKQLTIELDDARKIHDDAKKHFTTYSSLIGVFKPEIFQETGAA</sequence>
<dbReference type="InterPro" id="IPR008397">
    <property type="entry name" value="Alginate_lyase_dom"/>
</dbReference>
<reference evidence="4" key="1">
    <citation type="journal article" date="2012" name="Mol. Plant Microbe Interact.">
        <title>A highly conserved effector in Fusarium oxysporum is required for full virulence on Arabidopsis.</title>
        <authorList>
            <person name="Thatcher L.F."/>
            <person name="Gardiner D.M."/>
            <person name="Kazan K."/>
            <person name="Manners J."/>
        </authorList>
    </citation>
    <scope>NUCLEOTIDE SEQUENCE [LARGE SCALE GENOMIC DNA]</scope>
    <source>
        <strain evidence="4">Fo5176</strain>
    </source>
</reference>
<keyword evidence="2" id="KW-0456">Lyase</keyword>
<evidence type="ECO:0000259" key="3">
    <source>
        <dbReference type="Pfam" id="PF05426"/>
    </source>
</evidence>
<feature type="domain" description="Alginate lyase" evidence="3">
    <location>
        <begin position="80"/>
        <end position="245"/>
    </location>
</feature>
<organism evidence="4">
    <name type="scientific">Fusarium oxysporum (strain Fo5176)</name>
    <name type="common">Fusarium vascular wilt</name>
    <dbReference type="NCBI Taxonomy" id="660025"/>
    <lineage>
        <taxon>Eukaryota</taxon>
        <taxon>Fungi</taxon>
        <taxon>Dikarya</taxon>
        <taxon>Ascomycota</taxon>
        <taxon>Pezizomycotina</taxon>
        <taxon>Sordariomycetes</taxon>
        <taxon>Hypocreomycetidae</taxon>
        <taxon>Hypocreales</taxon>
        <taxon>Nectriaceae</taxon>
        <taxon>Fusarium</taxon>
        <taxon>Fusarium oxysporum species complex</taxon>
    </lineage>
</organism>
<accession>F9FP51</accession>
<protein>
    <recommendedName>
        <fullName evidence="3">Alginate lyase domain-containing protein</fullName>
    </recommendedName>
</protein>
<dbReference type="InterPro" id="IPR008929">
    <property type="entry name" value="Chondroitin_lyas"/>
</dbReference>
<dbReference type="STRING" id="660025.F9FP51"/>
<dbReference type="SUPFAM" id="SSF48230">
    <property type="entry name" value="Chondroitin AC/alginate lyase"/>
    <property type="match status" value="1"/>
</dbReference>
<dbReference type="Pfam" id="PF05426">
    <property type="entry name" value="Alginate_lyase"/>
    <property type="match status" value="1"/>
</dbReference>